<dbReference type="PANTHER" id="PTHR32089">
    <property type="entry name" value="METHYL-ACCEPTING CHEMOTAXIS PROTEIN MCPB"/>
    <property type="match status" value="1"/>
</dbReference>
<dbReference type="RefSeq" id="WP_050607873.1">
    <property type="nucleotide sequence ID" value="NZ_CABKUB010000006.1"/>
</dbReference>
<dbReference type="SUPFAM" id="SSF58104">
    <property type="entry name" value="Methyl-accepting chemotaxis protein (MCP) signaling domain"/>
    <property type="match status" value="1"/>
</dbReference>
<dbReference type="EMBL" id="SXDP01000004">
    <property type="protein sequence ID" value="NEZ46910.1"/>
    <property type="molecule type" value="Genomic_DNA"/>
</dbReference>
<evidence type="ECO:0000256" key="2">
    <source>
        <dbReference type="PROSITE-ProRule" id="PRU00284"/>
    </source>
</evidence>
<dbReference type="PANTHER" id="PTHR32089:SF112">
    <property type="entry name" value="LYSOZYME-LIKE PROTEIN-RELATED"/>
    <property type="match status" value="1"/>
</dbReference>
<organism evidence="4 5">
    <name type="scientific">Clostridium niameyense</name>
    <dbReference type="NCBI Taxonomy" id="1622073"/>
    <lineage>
        <taxon>Bacteria</taxon>
        <taxon>Bacillati</taxon>
        <taxon>Bacillota</taxon>
        <taxon>Clostridia</taxon>
        <taxon>Eubacteriales</taxon>
        <taxon>Clostridiaceae</taxon>
        <taxon>Clostridium</taxon>
    </lineage>
</organism>
<evidence type="ECO:0000259" key="3">
    <source>
        <dbReference type="PROSITE" id="PS50111"/>
    </source>
</evidence>
<accession>A0A6M0RB58</accession>
<keyword evidence="1 2" id="KW-0807">Transducer</keyword>
<dbReference type="Pfam" id="PF00015">
    <property type="entry name" value="MCPsignal"/>
    <property type="match status" value="1"/>
</dbReference>
<protein>
    <submittedName>
        <fullName evidence="4">Chemotaxis protein</fullName>
    </submittedName>
</protein>
<proteinExistence type="predicted"/>
<dbReference type="InterPro" id="IPR004089">
    <property type="entry name" value="MCPsignal_dom"/>
</dbReference>
<sequence length="277" mass="29961">MENMSNDILNSLSKAAPYCQQVFREDSAIIISDLEKYVDYFPAKKFNLNISVGDKIHQPSLISESIKLGKSMEKILSKETFGVAVKSIVSPIRNYDGKIVGSLCTCVDVEENVDLVNSIKGLMESTDQVAESIEQVAEGATDLAKSGQEAIDLVNNTLQKAEKTTKALEIIQNIAAQTNLLGLNAAIESARAGEQGKGFAVVANEVRKLSNQSKEAAVEIRTIIQEMNEAVKQISGAISNSGSISEQQAAATEEISATLDSIRDSVKKLNNFVQDFK</sequence>
<dbReference type="Gene3D" id="1.10.287.950">
    <property type="entry name" value="Methyl-accepting chemotaxis protein"/>
    <property type="match status" value="1"/>
</dbReference>
<evidence type="ECO:0000313" key="5">
    <source>
        <dbReference type="Proteomes" id="UP000473885"/>
    </source>
</evidence>
<keyword evidence="5" id="KW-1185">Reference proteome</keyword>
<dbReference type="OrthoDB" id="9807021at2"/>
<dbReference type="Proteomes" id="UP000473885">
    <property type="component" value="Unassembled WGS sequence"/>
</dbReference>
<evidence type="ECO:0000313" key="4">
    <source>
        <dbReference type="EMBL" id="NEZ46910.1"/>
    </source>
</evidence>
<dbReference type="PROSITE" id="PS50111">
    <property type="entry name" value="CHEMOTAXIS_TRANSDUC_2"/>
    <property type="match status" value="1"/>
</dbReference>
<comment type="caution">
    <text evidence="4">The sequence shown here is derived from an EMBL/GenBank/DDBJ whole genome shotgun (WGS) entry which is preliminary data.</text>
</comment>
<dbReference type="GO" id="GO:0007165">
    <property type="term" value="P:signal transduction"/>
    <property type="evidence" value="ECO:0007669"/>
    <property type="project" value="UniProtKB-KW"/>
</dbReference>
<dbReference type="SMART" id="SM00283">
    <property type="entry name" value="MA"/>
    <property type="match status" value="1"/>
</dbReference>
<reference evidence="4 5" key="1">
    <citation type="submission" date="2019-04" db="EMBL/GenBank/DDBJ databases">
        <title>Genome sequencing of Clostridium botulinum Groups I-IV and Clostridium butyricum.</title>
        <authorList>
            <person name="Brunt J."/>
            <person name="Van Vliet A.H.M."/>
            <person name="Stringer S.C."/>
            <person name="Carter A.T."/>
            <person name="Peck M.W."/>
        </authorList>
    </citation>
    <scope>NUCLEOTIDE SEQUENCE [LARGE SCALE GENOMIC DNA]</scope>
    <source>
        <strain evidence="4 5">IFR 18/094</strain>
    </source>
</reference>
<name>A0A6M0RB58_9CLOT</name>
<dbReference type="GO" id="GO:0016020">
    <property type="term" value="C:membrane"/>
    <property type="evidence" value="ECO:0007669"/>
    <property type="project" value="InterPro"/>
</dbReference>
<feature type="domain" description="Methyl-accepting transducer" evidence="3">
    <location>
        <begin position="114"/>
        <end position="277"/>
    </location>
</feature>
<gene>
    <name evidence="4" type="ORF">FDF74_06755</name>
</gene>
<dbReference type="AlphaFoldDB" id="A0A6M0RB58"/>
<evidence type="ECO:0000256" key="1">
    <source>
        <dbReference type="ARBA" id="ARBA00023224"/>
    </source>
</evidence>